<evidence type="ECO:0000259" key="4">
    <source>
        <dbReference type="Pfam" id="PF25975"/>
    </source>
</evidence>
<evidence type="ECO:0000256" key="1">
    <source>
        <dbReference type="ARBA" id="ARBA00004196"/>
    </source>
</evidence>
<name>A0A512RF57_9BACT</name>
<dbReference type="PANTHER" id="PTHR32347">
    <property type="entry name" value="EFFLUX SYSTEM COMPONENT YKNX-RELATED"/>
    <property type="match status" value="1"/>
</dbReference>
<comment type="caution">
    <text evidence="6">The sequence shown here is derived from an EMBL/GenBank/DDBJ whole genome shotgun (WGS) entry which is preliminary data.</text>
</comment>
<feature type="domain" description="CzcB-like C-terminal circularly permuted SH3-like" evidence="4">
    <location>
        <begin position="350"/>
        <end position="398"/>
    </location>
</feature>
<evidence type="ECO:0000256" key="3">
    <source>
        <dbReference type="SAM" id="Coils"/>
    </source>
</evidence>
<proteinExistence type="predicted"/>
<comment type="subcellular location">
    <subcellularLocation>
        <location evidence="1">Cell envelope</location>
    </subcellularLocation>
</comment>
<keyword evidence="7" id="KW-1185">Reference proteome</keyword>
<evidence type="ECO:0000256" key="2">
    <source>
        <dbReference type="ARBA" id="ARBA00023054"/>
    </source>
</evidence>
<dbReference type="Pfam" id="PF25990">
    <property type="entry name" value="Beta-barrel_YknX"/>
    <property type="match status" value="1"/>
</dbReference>
<dbReference type="InterPro" id="IPR050465">
    <property type="entry name" value="UPF0194_transport"/>
</dbReference>
<dbReference type="Gene3D" id="2.40.30.170">
    <property type="match status" value="1"/>
</dbReference>
<reference evidence="6 7" key="1">
    <citation type="submission" date="2019-07" db="EMBL/GenBank/DDBJ databases">
        <title>Whole genome shotgun sequence of Chitinophaga cymbidii NBRC 109752.</title>
        <authorList>
            <person name="Hosoyama A."/>
            <person name="Uohara A."/>
            <person name="Ohji S."/>
            <person name="Ichikawa N."/>
        </authorList>
    </citation>
    <scope>NUCLEOTIDE SEQUENCE [LARGE SCALE GENOMIC DNA]</scope>
    <source>
        <strain evidence="6 7">NBRC 109752</strain>
    </source>
</reference>
<evidence type="ECO:0000313" key="7">
    <source>
        <dbReference type="Proteomes" id="UP000321436"/>
    </source>
</evidence>
<dbReference type="OrthoDB" id="1522431at2"/>
<dbReference type="GO" id="GO:0030313">
    <property type="term" value="C:cell envelope"/>
    <property type="evidence" value="ECO:0007669"/>
    <property type="project" value="UniProtKB-SubCell"/>
</dbReference>
<protein>
    <submittedName>
        <fullName evidence="6">Secretion protein HlyD</fullName>
    </submittedName>
</protein>
<dbReference type="EMBL" id="BKAU01000001">
    <property type="protein sequence ID" value="GEP94340.1"/>
    <property type="molecule type" value="Genomic_DNA"/>
</dbReference>
<dbReference type="Proteomes" id="UP000321436">
    <property type="component" value="Unassembled WGS sequence"/>
</dbReference>
<dbReference type="InterPro" id="IPR058636">
    <property type="entry name" value="Beta-barrel_YknX"/>
</dbReference>
<dbReference type="Gene3D" id="2.40.420.20">
    <property type="match status" value="1"/>
</dbReference>
<dbReference type="PANTHER" id="PTHR32347:SF23">
    <property type="entry name" value="BLL5650 PROTEIN"/>
    <property type="match status" value="1"/>
</dbReference>
<evidence type="ECO:0000259" key="5">
    <source>
        <dbReference type="Pfam" id="PF25990"/>
    </source>
</evidence>
<dbReference type="RefSeq" id="WP_146857818.1">
    <property type="nucleotide sequence ID" value="NZ_BKAU01000001.1"/>
</dbReference>
<feature type="coiled-coil region" evidence="3">
    <location>
        <begin position="162"/>
        <end position="214"/>
    </location>
</feature>
<dbReference type="AlphaFoldDB" id="A0A512RF57"/>
<gene>
    <name evidence="6" type="ORF">CCY01nite_06000</name>
</gene>
<sequence>MLRKKWWLIAALCIIGSGVLYYVFANKPADSSTTVPVRKGNFRDIVVSPGELMAENTEYINAPTGLQSNQIYEEIKIQDMAPEGITVKQGDYIASLDPAVVNKKIGDVQMELDRANSTLSQTALDTALQMREVRDNITNLKFQMEQKTLALQLSKYEPPATVRQAELDVEKANRDLSQLLENYKIKQRQAATKMEQAYRELQRRQQQMQSLEDLRSQFRITAPKNGLLVYIIDYNSGGKKKAGSTIRTWDPRLAMLPDLSSMLSKTYINEVDISKIKKNQKVSMGLDAFPDVKMEGTVTSVANIGENRPGSNAKVFEVLIKLEKVDSILKPGMTTSNNILINQVPNQLIIPLESIFSEKNTSYVYVRKGAGIEKREVKLGKSNDEEVIVTKGLEEGDVVYLAEPASAKDNKIIPLK</sequence>
<accession>A0A512RF57</accession>
<dbReference type="InterPro" id="IPR058649">
    <property type="entry name" value="CzcB_C"/>
</dbReference>
<feature type="domain" description="YknX-like beta-barrel" evidence="5">
    <location>
        <begin position="265"/>
        <end position="337"/>
    </location>
</feature>
<dbReference type="Pfam" id="PF25975">
    <property type="entry name" value="CzcB_C"/>
    <property type="match status" value="1"/>
</dbReference>
<evidence type="ECO:0000313" key="6">
    <source>
        <dbReference type="EMBL" id="GEP94340.1"/>
    </source>
</evidence>
<keyword evidence="2 3" id="KW-0175">Coiled coil</keyword>
<organism evidence="6 7">
    <name type="scientific">Chitinophaga cymbidii</name>
    <dbReference type="NCBI Taxonomy" id="1096750"/>
    <lineage>
        <taxon>Bacteria</taxon>
        <taxon>Pseudomonadati</taxon>
        <taxon>Bacteroidota</taxon>
        <taxon>Chitinophagia</taxon>
        <taxon>Chitinophagales</taxon>
        <taxon>Chitinophagaceae</taxon>
        <taxon>Chitinophaga</taxon>
    </lineage>
</organism>